<evidence type="ECO:0000256" key="1">
    <source>
        <dbReference type="SAM" id="Phobius"/>
    </source>
</evidence>
<accession>A0A9D2F194</accession>
<reference evidence="3" key="2">
    <citation type="submission" date="2021-04" db="EMBL/GenBank/DDBJ databases">
        <authorList>
            <person name="Gilroy R."/>
        </authorList>
    </citation>
    <scope>NUCLEOTIDE SEQUENCE</scope>
    <source>
        <strain evidence="3">3436</strain>
    </source>
</reference>
<evidence type="ECO:0000259" key="2">
    <source>
        <dbReference type="Pfam" id="PF14317"/>
    </source>
</evidence>
<feature type="transmembrane region" description="Helical" evidence="1">
    <location>
        <begin position="60"/>
        <end position="78"/>
    </location>
</feature>
<keyword evidence="1" id="KW-0472">Membrane</keyword>
<reference evidence="3" key="1">
    <citation type="journal article" date="2021" name="PeerJ">
        <title>Extensive microbial diversity within the chicken gut microbiome revealed by metagenomics and culture.</title>
        <authorList>
            <person name="Gilroy R."/>
            <person name="Ravi A."/>
            <person name="Getino M."/>
            <person name="Pursley I."/>
            <person name="Horton D.L."/>
            <person name="Alikhan N.F."/>
            <person name="Baker D."/>
            <person name="Gharbi K."/>
            <person name="Hall N."/>
            <person name="Watson M."/>
            <person name="Adriaenssens E.M."/>
            <person name="Foster-Nyarko E."/>
            <person name="Jarju S."/>
            <person name="Secka A."/>
            <person name="Antonio M."/>
            <person name="Oren A."/>
            <person name="Chaudhuri R.R."/>
            <person name="La Ragione R."/>
            <person name="Hildebrand F."/>
            <person name="Pallen M.J."/>
        </authorList>
    </citation>
    <scope>NUCLEOTIDE SEQUENCE</scope>
    <source>
        <strain evidence="3">3436</strain>
    </source>
</reference>
<feature type="transmembrane region" description="Helical" evidence="1">
    <location>
        <begin position="29"/>
        <end position="54"/>
    </location>
</feature>
<proteinExistence type="predicted"/>
<dbReference type="Proteomes" id="UP000824031">
    <property type="component" value="Unassembled WGS sequence"/>
</dbReference>
<dbReference type="AlphaFoldDB" id="A0A9D2F194"/>
<feature type="domain" description="YcxB-like C-terminal" evidence="2">
    <location>
        <begin position="104"/>
        <end position="162"/>
    </location>
</feature>
<keyword evidence="1" id="KW-0812">Transmembrane</keyword>
<organism evidence="3 4">
    <name type="scientific">Candidatus Gemmiger excrementavium</name>
    <dbReference type="NCBI Taxonomy" id="2838608"/>
    <lineage>
        <taxon>Bacteria</taxon>
        <taxon>Bacillati</taxon>
        <taxon>Bacillota</taxon>
        <taxon>Clostridia</taxon>
        <taxon>Eubacteriales</taxon>
        <taxon>Gemmiger</taxon>
    </lineage>
</organism>
<dbReference type="EMBL" id="DXBO01000002">
    <property type="protein sequence ID" value="HIZ47096.1"/>
    <property type="molecule type" value="Genomic_DNA"/>
</dbReference>
<dbReference type="Pfam" id="PF14317">
    <property type="entry name" value="YcxB"/>
    <property type="match status" value="1"/>
</dbReference>
<evidence type="ECO:0000313" key="3">
    <source>
        <dbReference type="EMBL" id="HIZ47096.1"/>
    </source>
</evidence>
<sequence length="173" mass="19363">MRFIASSRYNTKSLAMLNKALRKAWHNKLLAVLHGILWLFVASALLLFVLSLLFGLADSAAVWRNGVTALLLLLFLTMEDRIFGFLAKRALLPGTETAVTEFLTDEYITTTGAGKTQWKYSAVQCIAETSDAFFFILGKRSGQVYEKTSLQGGTVEEFRHFLEETTGKTIRTI</sequence>
<gene>
    <name evidence="3" type="ORF">H9810_00040</name>
</gene>
<keyword evidence="1" id="KW-1133">Transmembrane helix</keyword>
<comment type="caution">
    <text evidence="3">The sequence shown here is derived from an EMBL/GenBank/DDBJ whole genome shotgun (WGS) entry which is preliminary data.</text>
</comment>
<evidence type="ECO:0000313" key="4">
    <source>
        <dbReference type="Proteomes" id="UP000824031"/>
    </source>
</evidence>
<protein>
    <submittedName>
        <fullName evidence="3">YcxB family protein</fullName>
    </submittedName>
</protein>
<dbReference type="InterPro" id="IPR025588">
    <property type="entry name" value="YcxB-like_C"/>
</dbReference>
<name>A0A9D2F194_9FIRM</name>